<protein>
    <submittedName>
        <fullName evidence="2">Helix-turn-helix domain protein</fullName>
    </submittedName>
</protein>
<evidence type="ECO:0000313" key="2">
    <source>
        <dbReference type="EMBL" id="BBB92254.1"/>
    </source>
</evidence>
<organism evidence="2 3">
    <name type="scientific">Methylomusa anaerophila</name>
    <dbReference type="NCBI Taxonomy" id="1930071"/>
    <lineage>
        <taxon>Bacteria</taxon>
        <taxon>Bacillati</taxon>
        <taxon>Bacillota</taxon>
        <taxon>Negativicutes</taxon>
        <taxon>Selenomonadales</taxon>
        <taxon>Sporomusaceae</taxon>
        <taxon>Methylomusa</taxon>
    </lineage>
</organism>
<dbReference type="AlphaFoldDB" id="A0A348AMF6"/>
<dbReference type="Pfam" id="PF12728">
    <property type="entry name" value="HTH_17"/>
    <property type="match status" value="1"/>
</dbReference>
<accession>A0A348AMF6</accession>
<dbReference type="EMBL" id="AP018449">
    <property type="protein sequence ID" value="BBB92254.1"/>
    <property type="molecule type" value="Genomic_DNA"/>
</dbReference>
<evidence type="ECO:0000313" key="3">
    <source>
        <dbReference type="Proteomes" id="UP000276437"/>
    </source>
</evidence>
<proteinExistence type="predicted"/>
<keyword evidence="3" id="KW-1185">Reference proteome</keyword>
<dbReference type="KEGG" id="mana:MAMMFC1_02939"/>
<reference evidence="2 3" key="1">
    <citation type="journal article" date="2018" name="Int. J. Syst. Evol. Microbiol.">
        <title>Methylomusa anaerophila gen. nov., sp. nov., an anaerobic methanol-utilizing bacterium isolated from a microbial fuel cell.</title>
        <authorList>
            <person name="Amano N."/>
            <person name="Yamamuro A."/>
            <person name="Miyahara M."/>
            <person name="Kouzuma A."/>
            <person name="Abe T."/>
            <person name="Watanabe K."/>
        </authorList>
    </citation>
    <scope>NUCLEOTIDE SEQUENCE [LARGE SCALE GENOMIC DNA]</scope>
    <source>
        <strain evidence="2 3">MMFC1</strain>
    </source>
</reference>
<dbReference type="OrthoDB" id="26294at2"/>
<dbReference type="InterPro" id="IPR041657">
    <property type="entry name" value="HTH_17"/>
</dbReference>
<dbReference type="Proteomes" id="UP000276437">
    <property type="component" value="Chromosome"/>
</dbReference>
<name>A0A348AMF6_9FIRM</name>
<sequence length="257" mass="30444">MDIKEGLFRENYLFTREDILKSLELFIEHERLNEESVYSSEVVKNRIKLCEKFVAAIRKCKLPILTELWWYYEYQFLENSMELNLCQADEIEVENDEISSMTSSVEHTLITVECDYLTVEQYAAMHNVESVTIRQWIRRGKLRHAKKNGRDWLIPDTEDKPRRGFSSVQYIVENEAKIESDEFPLLAVSESIFIVQDKNNKNKFICYLNNYKTKFNSNIELTRSEVERLEHTIIESGKARVEANIQYVPYIIRDTEG</sequence>
<gene>
    <name evidence="2" type="ORF">MAMMFC1_02939</name>
</gene>
<evidence type="ECO:0000259" key="1">
    <source>
        <dbReference type="Pfam" id="PF12728"/>
    </source>
</evidence>
<dbReference type="RefSeq" id="WP_126309169.1">
    <property type="nucleotide sequence ID" value="NZ_AP018449.1"/>
</dbReference>
<feature type="domain" description="Helix-turn-helix" evidence="1">
    <location>
        <begin position="116"/>
        <end position="155"/>
    </location>
</feature>